<evidence type="ECO:0000256" key="2">
    <source>
        <dbReference type="ARBA" id="ARBA00005179"/>
    </source>
</evidence>
<dbReference type="GO" id="GO:0071949">
    <property type="term" value="F:FAD binding"/>
    <property type="evidence" value="ECO:0007669"/>
    <property type="project" value="InterPro"/>
</dbReference>
<dbReference type="PANTHER" id="PTHR47356">
    <property type="entry name" value="FAD-DEPENDENT MONOOXYGENASE ASQG-RELATED"/>
    <property type="match status" value="1"/>
</dbReference>
<evidence type="ECO:0000259" key="7">
    <source>
        <dbReference type="Pfam" id="PF01494"/>
    </source>
</evidence>
<evidence type="ECO:0000256" key="1">
    <source>
        <dbReference type="ARBA" id="ARBA00001974"/>
    </source>
</evidence>
<feature type="domain" description="FAD-binding" evidence="7">
    <location>
        <begin position="5"/>
        <end position="340"/>
    </location>
</feature>
<sequence>MPYFRVIIVGAGLVGLTAAHILYKAGIDFVVLEKHKTIIPTVGSVMTIWPQTSRVFQQLGLNEVLSPHLDSLQSSLVISAKDAQQLDDANLPGLIEQNHGWGLRILLRTQFVKELYNSLPPTAKSRIHLGREVEGVSMDEISVRVTCKDGSTEEGSIIIGADGVRSQTRLLMEALRQHKEPHDLDQRYQRPFMSTYRVLVSQIEQLPGASTNVKCDSVHYGVTTQFLQSRKVSCFAIYEKLQAPSSERRRYTEADKLQIRQRWKHLMVMPGYSVGDLHDANPANVGLYDCEEGLVSKWYHKRIVLVGDAVRKLDPHTGMGYNEGVTDLVVLINGIRHMLHANHSNRSRTVGLEEILSEYERLRLGKMAMVMQVARTFARMAGWLSWKDMVMAKYVQPYLGLSKLCVTHILGPMISKSPVLDWIQEPQLPQSAIEWKYRP</sequence>
<proteinExistence type="inferred from homology"/>
<name>A0A136IJM0_9PEZI</name>
<dbReference type="STRING" id="196109.A0A136IJM0"/>
<gene>
    <name evidence="8" type="ORF">Micbo1qcDRAFT_128503</name>
</gene>
<keyword evidence="5" id="KW-0274">FAD</keyword>
<dbReference type="SUPFAM" id="SSF51905">
    <property type="entry name" value="FAD/NAD(P)-binding domain"/>
    <property type="match status" value="1"/>
</dbReference>
<evidence type="ECO:0000256" key="6">
    <source>
        <dbReference type="ARBA" id="ARBA00023002"/>
    </source>
</evidence>
<dbReference type="InterPro" id="IPR050562">
    <property type="entry name" value="FAD_mOase_fung"/>
</dbReference>
<dbReference type="InterPro" id="IPR036188">
    <property type="entry name" value="FAD/NAD-bd_sf"/>
</dbReference>
<organism evidence="8 9">
    <name type="scientific">Microdochium bolleyi</name>
    <dbReference type="NCBI Taxonomy" id="196109"/>
    <lineage>
        <taxon>Eukaryota</taxon>
        <taxon>Fungi</taxon>
        <taxon>Dikarya</taxon>
        <taxon>Ascomycota</taxon>
        <taxon>Pezizomycotina</taxon>
        <taxon>Sordariomycetes</taxon>
        <taxon>Xylariomycetidae</taxon>
        <taxon>Xylariales</taxon>
        <taxon>Microdochiaceae</taxon>
        <taxon>Microdochium</taxon>
    </lineage>
</organism>
<comment type="similarity">
    <text evidence="3">Belongs to the paxM FAD-dependent monooxygenase family.</text>
</comment>
<dbReference type="AlphaFoldDB" id="A0A136IJM0"/>
<dbReference type="Proteomes" id="UP000070501">
    <property type="component" value="Unassembled WGS sequence"/>
</dbReference>
<dbReference type="PANTHER" id="PTHR47356:SF2">
    <property type="entry name" value="FAD-BINDING DOMAIN-CONTAINING PROTEIN-RELATED"/>
    <property type="match status" value="1"/>
</dbReference>
<dbReference type="EMBL" id="KQ964294">
    <property type="protein sequence ID" value="KXJ85146.1"/>
    <property type="molecule type" value="Genomic_DNA"/>
</dbReference>
<evidence type="ECO:0000256" key="3">
    <source>
        <dbReference type="ARBA" id="ARBA00007992"/>
    </source>
</evidence>
<accession>A0A136IJM0</accession>
<dbReference type="InParanoid" id="A0A136IJM0"/>
<evidence type="ECO:0000256" key="5">
    <source>
        <dbReference type="ARBA" id="ARBA00022827"/>
    </source>
</evidence>
<dbReference type="Gene3D" id="3.50.50.60">
    <property type="entry name" value="FAD/NAD(P)-binding domain"/>
    <property type="match status" value="1"/>
</dbReference>
<keyword evidence="8" id="KW-0503">Monooxygenase</keyword>
<evidence type="ECO:0000313" key="9">
    <source>
        <dbReference type="Proteomes" id="UP000070501"/>
    </source>
</evidence>
<keyword evidence="6" id="KW-0560">Oxidoreductase</keyword>
<dbReference type="InterPro" id="IPR002938">
    <property type="entry name" value="FAD-bd"/>
</dbReference>
<evidence type="ECO:0000313" key="8">
    <source>
        <dbReference type="EMBL" id="KXJ85146.1"/>
    </source>
</evidence>
<dbReference type="PRINTS" id="PR00420">
    <property type="entry name" value="RNGMNOXGNASE"/>
</dbReference>
<keyword evidence="9" id="KW-1185">Reference proteome</keyword>
<evidence type="ECO:0000256" key="4">
    <source>
        <dbReference type="ARBA" id="ARBA00022630"/>
    </source>
</evidence>
<protein>
    <submittedName>
        <fullName evidence="8">Putative monooxygenase</fullName>
    </submittedName>
</protein>
<dbReference type="GO" id="GO:0004497">
    <property type="term" value="F:monooxygenase activity"/>
    <property type="evidence" value="ECO:0007669"/>
    <property type="project" value="UniProtKB-KW"/>
</dbReference>
<dbReference type="Pfam" id="PF01494">
    <property type="entry name" value="FAD_binding_3"/>
    <property type="match status" value="1"/>
</dbReference>
<dbReference type="OrthoDB" id="10029326at2759"/>
<reference evidence="9" key="1">
    <citation type="submission" date="2016-02" db="EMBL/GenBank/DDBJ databases">
        <title>Draft genome sequence of Microdochium bolleyi, a fungal endophyte of beachgrass.</title>
        <authorList>
            <consortium name="DOE Joint Genome Institute"/>
            <person name="David A.S."/>
            <person name="May G."/>
            <person name="Haridas S."/>
            <person name="Lim J."/>
            <person name="Wang M."/>
            <person name="Labutti K."/>
            <person name="Lipzen A."/>
            <person name="Barry K."/>
            <person name="Grigoriev I.V."/>
        </authorList>
    </citation>
    <scope>NUCLEOTIDE SEQUENCE [LARGE SCALE GENOMIC DNA]</scope>
    <source>
        <strain evidence="9">J235TASD1</strain>
    </source>
</reference>
<comment type="cofactor">
    <cofactor evidence="1">
        <name>FAD</name>
        <dbReference type="ChEBI" id="CHEBI:57692"/>
    </cofactor>
</comment>
<keyword evidence="4" id="KW-0285">Flavoprotein</keyword>
<comment type="pathway">
    <text evidence="2">Secondary metabolite biosynthesis.</text>
</comment>